<dbReference type="EMBL" id="KK112252">
    <property type="protein sequence ID" value="KFM57186.1"/>
    <property type="molecule type" value="Genomic_DNA"/>
</dbReference>
<dbReference type="AlphaFoldDB" id="A0A087SWE7"/>
<feature type="non-terminal residue" evidence="1">
    <location>
        <position position="44"/>
    </location>
</feature>
<organism evidence="1 2">
    <name type="scientific">Stegodyphus mimosarum</name>
    <name type="common">African social velvet spider</name>
    <dbReference type="NCBI Taxonomy" id="407821"/>
    <lineage>
        <taxon>Eukaryota</taxon>
        <taxon>Metazoa</taxon>
        <taxon>Ecdysozoa</taxon>
        <taxon>Arthropoda</taxon>
        <taxon>Chelicerata</taxon>
        <taxon>Arachnida</taxon>
        <taxon>Araneae</taxon>
        <taxon>Araneomorphae</taxon>
        <taxon>Entelegynae</taxon>
        <taxon>Eresoidea</taxon>
        <taxon>Eresidae</taxon>
        <taxon>Stegodyphus</taxon>
    </lineage>
</organism>
<dbReference type="Proteomes" id="UP000054359">
    <property type="component" value="Unassembled WGS sequence"/>
</dbReference>
<protein>
    <submittedName>
        <fullName evidence="1">Uncharacterized protein</fullName>
    </submittedName>
</protein>
<sequence>MCILLRLNNIHFSGRHDLSRRRISIIEFDWFINMGNTTSSTAKI</sequence>
<evidence type="ECO:0000313" key="1">
    <source>
        <dbReference type="EMBL" id="KFM57186.1"/>
    </source>
</evidence>
<reference evidence="1 2" key="1">
    <citation type="submission" date="2013-11" db="EMBL/GenBank/DDBJ databases">
        <title>Genome sequencing of Stegodyphus mimosarum.</title>
        <authorList>
            <person name="Bechsgaard J."/>
        </authorList>
    </citation>
    <scope>NUCLEOTIDE SEQUENCE [LARGE SCALE GENOMIC DNA]</scope>
</reference>
<accession>A0A087SWE7</accession>
<evidence type="ECO:0000313" key="2">
    <source>
        <dbReference type="Proteomes" id="UP000054359"/>
    </source>
</evidence>
<gene>
    <name evidence="1" type="ORF">X975_01989</name>
</gene>
<name>A0A087SWE7_STEMI</name>
<proteinExistence type="predicted"/>
<keyword evidence="2" id="KW-1185">Reference proteome</keyword>